<dbReference type="AlphaFoldDB" id="A0A376H811"/>
<dbReference type="EMBL" id="UFYW01000001">
    <property type="protein sequence ID" value="STD84279.1"/>
    <property type="molecule type" value="Genomic_DNA"/>
</dbReference>
<keyword evidence="1" id="KW-0175">Coiled coil</keyword>
<reference evidence="3 4" key="1">
    <citation type="submission" date="2018-06" db="EMBL/GenBank/DDBJ databases">
        <authorList>
            <consortium name="Pathogen Informatics"/>
            <person name="Doyle S."/>
        </authorList>
    </citation>
    <scope>NUCLEOTIDE SEQUENCE [LARGE SCALE GENOMIC DNA]</scope>
    <source>
        <strain evidence="3 4">NCTC12360</strain>
    </source>
</reference>
<proteinExistence type="predicted"/>
<gene>
    <name evidence="3" type="ORF">NCTC12360_02808</name>
</gene>
<dbReference type="Proteomes" id="UP000254807">
    <property type="component" value="Unassembled WGS sequence"/>
</dbReference>
<evidence type="ECO:0000256" key="2">
    <source>
        <dbReference type="SAM" id="MobiDB-lite"/>
    </source>
</evidence>
<evidence type="ECO:0000256" key="1">
    <source>
        <dbReference type="SAM" id="Coils"/>
    </source>
</evidence>
<evidence type="ECO:0000313" key="3">
    <source>
        <dbReference type="EMBL" id="STD84279.1"/>
    </source>
</evidence>
<dbReference type="Pfam" id="PF06810">
    <property type="entry name" value="Phage_scaffold"/>
    <property type="match status" value="1"/>
</dbReference>
<protein>
    <submittedName>
        <fullName evidence="3">Scaffold protein</fullName>
    </submittedName>
</protein>
<evidence type="ECO:0000313" key="4">
    <source>
        <dbReference type="Proteomes" id="UP000254807"/>
    </source>
</evidence>
<feature type="region of interest" description="Disordered" evidence="2">
    <location>
        <begin position="123"/>
        <end position="195"/>
    </location>
</feature>
<dbReference type="RefSeq" id="WP_060815352.1">
    <property type="nucleotide sequence ID" value="NZ_JBHULA010000011.1"/>
</dbReference>
<feature type="compositionally biased region" description="Basic and acidic residues" evidence="2">
    <location>
        <begin position="143"/>
        <end position="176"/>
    </location>
</feature>
<accession>A0A376H811</accession>
<dbReference type="InterPro" id="IPR009636">
    <property type="entry name" value="SCAF"/>
</dbReference>
<keyword evidence="4" id="KW-1185">Reference proteome</keyword>
<dbReference type="OrthoDB" id="2365850at2"/>
<organism evidence="3 4">
    <name type="scientific">Enterococcus gallinarum</name>
    <dbReference type="NCBI Taxonomy" id="1353"/>
    <lineage>
        <taxon>Bacteria</taxon>
        <taxon>Bacillati</taxon>
        <taxon>Bacillota</taxon>
        <taxon>Bacilli</taxon>
        <taxon>Lactobacillales</taxon>
        <taxon>Enterococcaceae</taxon>
        <taxon>Enterococcus</taxon>
    </lineage>
</organism>
<feature type="compositionally biased region" description="Basic and acidic residues" evidence="2">
    <location>
        <begin position="123"/>
        <end position="136"/>
    </location>
</feature>
<feature type="coiled-coil region" evidence="1">
    <location>
        <begin position="41"/>
        <end position="92"/>
    </location>
</feature>
<name>A0A376H811_ENTGA</name>
<sequence length="195" mass="22125">MEWIKSILEKHRKEDGTVDLDAANKEIDQEFPKNAVPKDQYNNLSDSLKTAKNTIKSLEDKTKDNPDIQKELDTYKTKAQTLEAENNQLKIDSQVESALRSAGTKDLDYAKFKLGSLELDKDGKVKDLDSRVKDLQKSMPDYFQDKSDDKDKDAAKDKLGGFQRIDAKPGEGHQSKNEPTSIREAMAQTMEEQQN</sequence>